<dbReference type="Pfam" id="PF00561">
    <property type="entry name" value="Abhydrolase_1"/>
    <property type="match status" value="1"/>
</dbReference>
<dbReference type="InterPro" id="IPR029058">
    <property type="entry name" value="AB_hydrolase_fold"/>
</dbReference>
<keyword evidence="2 3" id="KW-0456">Lyase</keyword>
<comment type="pathway">
    <text evidence="3">Quinol/quinone metabolism; menaquinone biosynthesis.</text>
</comment>
<dbReference type="Proteomes" id="UP000789833">
    <property type="component" value="Unassembled WGS sequence"/>
</dbReference>
<evidence type="ECO:0000259" key="4">
    <source>
        <dbReference type="Pfam" id="PF00561"/>
    </source>
</evidence>
<name>A0ABM8YR07_9BACI</name>
<proteinExistence type="inferred from homology"/>
<dbReference type="EC" id="4.2.99.20" evidence="3"/>
<comment type="pathway">
    <text evidence="3">Quinol/quinone metabolism; 1,4-dihydroxy-2-naphthoate biosynthesis; 1,4-dihydroxy-2-naphthoate from chorismate: step 3/7.</text>
</comment>
<evidence type="ECO:0000256" key="2">
    <source>
        <dbReference type="ARBA" id="ARBA00023239"/>
    </source>
</evidence>
<comment type="caution">
    <text evidence="5">The sequence shown here is derived from an EMBL/GenBank/DDBJ whole genome shotgun (WGS) entry which is preliminary data.</text>
</comment>
<evidence type="ECO:0000313" key="5">
    <source>
        <dbReference type="EMBL" id="CAG9622400.1"/>
    </source>
</evidence>
<comment type="similarity">
    <text evidence="3">Belongs to the AB hydrolase superfamily. MenH family.</text>
</comment>
<evidence type="ECO:0000256" key="1">
    <source>
        <dbReference type="ARBA" id="ARBA00022428"/>
    </source>
</evidence>
<dbReference type="PANTHER" id="PTHR42916:SF1">
    <property type="entry name" value="PROTEIN PHYLLO, CHLOROPLASTIC"/>
    <property type="match status" value="1"/>
</dbReference>
<dbReference type="HAMAP" id="MF_01660">
    <property type="entry name" value="MenH"/>
    <property type="match status" value="1"/>
</dbReference>
<comment type="catalytic activity">
    <reaction evidence="3">
        <text>5-enolpyruvoyl-6-hydroxy-2-succinyl-cyclohex-3-ene-1-carboxylate = (1R,6R)-6-hydroxy-2-succinyl-cyclohexa-2,4-diene-1-carboxylate + pyruvate</text>
        <dbReference type="Rhea" id="RHEA:25597"/>
        <dbReference type="ChEBI" id="CHEBI:15361"/>
        <dbReference type="ChEBI" id="CHEBI:58689"/>
        <dbReference type="ChEBI" id="CHEBI:58818"/>
        <dbReference type="EC" id="4.2.99.20"/>
    </reaction>
</comment>
<dbReference type="InterPro" id="IPR022485">
    <property type="entry name" value="SHCHC_synthase_MenH"/>
</dbReference>
<keyword evidence="6" id="KW-1185">Reference proteome</keyword>
<evidence type="ECO:0000256" key="3">
    <source>
        <dbReference type="HAMAP-Rule" id="MF_01660"/>
    </source>
</evidence>
<dbReference type="InterPro" id="IPR000073">
    <property type="entry name" value="AB_hydrolase_1"/>
</dbReference>
<dbReference type="PANTHER" id="PTHR42916">
    <property type="entry name" value="2-SUCCINYL-5-ENOLPYRUVYL-6-HYDROXY-3-CYCLOHEXENE-1-CARBOXYLATE SYNTHASE"/>
    <property type="match status" value="1"/>
</dbReference>
<dbReference type="EMBL" id="CAKJTJ010000021">
    <property type="protein sequence ID" value="CAG9622400.1"/>
    <property type="molecule type" value="Genomic_DNA"/>
</dbReference>
<protein>
    <recommendedName>
        <fullName evidence="3">Putative 2-succinyl-6-hydroxy-2,4-cyclohexadiene-1-carboxylate synthase</fullName>
        <shortName evidence="3">SHCHC synthase</shortName>
        <ecNumber evidence="3">4.2.99.20</ecNumber>
    </recommendedName>
</protein>
<accession>A0ABM8YR07</accession>
<gene>
    <name evidence="5" type="primary">menH_4</name>
    <name evidence="3" type="synonym">menH</name>
    <name evidence="5" type="ORF">BACCIP111883_03191</name>
</gene>
<dbReference type="PRINTS" id="PR00111">
    <property type="entry name" value="ABHYDROLASE"/>
</dbReference>
<dbReference type="RefSeq" id="WP_230502831.1">
    <property type="nucleotide sequence ID" value="NZ_CAKJTJ010000021.1"/>
</dbReference>
<sequence>MEVNGMHYHVEVLGSGPISVLLLHGFTGCGENYKDLLEDFPQKDMYTFILLDQLGHGKTNVPMDPDRYSMNQTINDLYTIVKKLEITKLSLYGYSMGGRVALAFATTYPDLVNKLVLESASPGLKEEAEQMTRKQADEKLAKRILEKGVPKFVDYWTDIPLFQSQKKLPDNIQKKIYHQRLNNSPLGLANSLRGIGTGAQPNYWEALSQLPIPVLLAAGEWDEKFVHIAEEMKNLIRESYFVKIKDAGHAIHVEQPRKFGKIVSEFLAN</sequence>
<reference evidence="5 6" key="1">
    <citation type="submission" date="2021-10" db="EMBL/GenBank/DDBJ databases">
        <authorList>
            <person name="Criscuolo A."/>
        </authorList>
    </citation>
    <scope>NUCLEOTIDE SEQUENCE [LARGE SCALE GENOMIC DNA]</scope>
    <source>
        <strain evidence="6">CIP 111883</strain>
    </source>
</reference>
<dbReference type="SUPFAM" id="SSF53474">
    <property type="entry name" value="alpha/beta-Hydrolases"/>
    <property type="match status" value="1"/>
</dbReference>
<feature type="domain" description="AB hydrolase-1" evidence="4">
    <location>
        <begin position="20"/>
        <end position="255"/>
    </location>
</feature>
<dbReference type="GO" id="GO:0070205">
    <property type="term" value="F:2-succinyl-6-hydroxy-2,4-cyclohexadiene-1-carboxylate synthase activity"/>
    <property type="evidence" value="ECO:0007669"/>
    <property type="project" value="UniProtKB-EC"/>
</dbReference>
<dbReference type="Gene3D" id="3.40.50.1820">
    <property type="entry name" value="alpha/beta hydrolase"/>
    <property type="match status" value="1"/>
</dbReference>
<comment type="subunit">
    <text evidence="3">Monomer.</text>
</comment>
<keyword evidence="1 3" id="KW-0474">Menaquinone biosynthesis</keyword>
<dbReference type="NCBIfam" id="TIGR03695">
    <property type="entry name" value="menH_SHCHC"/>
    <property type="match status" value="1"/>
</dbReference>
<organism evidence="5 6">
    <name type="scientific">Sutcliffiella rhizosphaerae</name>
    <dbReference type="NCBI Taxonomy" id="2880967"/>
    <lineage>
        <taxon>Bacteria</taxon>
        <taxon>Bacillati</taxon>
        <taxon>Bacillota</taxon>
        <taxon>Bacilli</taxon>
        <taxon>Bacillales</taxon>
        <taxon>Bacillaceae</taxon>
        <taxon>Sutcliffiella</taxon>
    </lineage>
</organism>
<comment type="function">
    <text evidence="3">Catalyzes a proton abstraction reaction that results in 2,5-elimination of pyruvate from 2-succinyl-5-enolpyruvyl-6-hydroxy-3-cyclohexene-1-carboxylate (SEPHCHC) and the formation of 2-succinyl-6-hydroxy-2,4-cyclohexadiene-1-carboxylate (SHCHC).</text>
</comment>
<evidence type="ECO:0000313" key="6">
    <source>
        <dbReference type="Proteomes" id="UP000789833"/>
    </source>
</evidence>